<accession>A0A8J5F0G3</accession>
<keyword evidence="3" id="KW-0547">Nucleotide-binding</keyword>
<proteinExistence type="inferred from homology"/>
<feature type="domain" description="DNA polymerase III gamma subunit" evidence="9">
    <location>
        <begin position="765"/>
        <end position="825"/>
    </location>
</feature>
<dbReference type="Pfam" id="PF22608">
    <property type="entry name" value="DNAX_ATPase_lid"/>
    <property type="match status" value="1"/>
</dbReference>
<evidence type="ECO:0000256" key="8">
    <source>
        <dbReference type="SAM" id="MobiDB-lite"/>
    </source>
</evidence>
<dbReference type="InterPro" id="IPR050238">
    <property type="entry name" value="DNA_Rep/Repair_Clamp_Loader"/>
</dbReference>
<dbReference type="InterPro" id="IPR054506">
    <property type="entry name" value="DnaA_N-like_STI"/>
</dbReference>
<dbReference type="GO" id="GO:0003887">
    <property type="term" value="F:DNA-directed DNA polymerase activity"/>
    <property type="evidence" value="ECO:0007669"/>
    <property type="project" value="InterPro"/>
</dbReference>
<dbReference type="NCBIfam" id="TIGR02397">
    <property type="entry name" value="dnaX_nterm"/>
    <property type="match status" value="1"/>
</dbReference>
<name>A0A8J5F0G3_ZINOF</name>
<evidence type="ECO:0000256" key="4">
    <source>
        <dbReference type="ARBA" id="ARBA00022833"/>
    </source>
</evidence>
<dbReference type="FunFam" id="1.10.8.60:FF:000013">
    <property type="entry name" value="DNA polymerase III subunit gamma/tau"/>
    <property type="match status" value="1"/>
</dbReference>
<dbReference type="PANTHER" id="PTHR11669:SF46">
    <property type="entry name" value="PROTEIN STICHEL-LIKE 3"/>
    <property type="match status" value="1"/>
</dbReference>
<feature type="domain" description="STICHEL DnaA-N-like alpha-beta" evidence="11">
    <location>
        <begin position="956"/>
        <end position="1036"/>
    </location>
</feature>
<dbReference type="InterPro" id="IPR045085">
    <property type="entry name" value="HLD_clamp_pol_III_gamma_tau"/>
</dbReference>
<evidence type="ECO:0000313" key="12">
    <source>
        <dbReference type="EMBL" id="KAG6478581.1"/>
    </source>
</evidence>
<keyword evidence="6 7" id="KW-0175">Coiled coil</keyword>
<sequence>MLTSPMRAVGNPTTEMVEHLDDMLWNAKAPPPRATKQCRPRAKATAFAISLYPCSNLGASGVYFFPRTGGGGQGRVGADISGCFRFSVIFSSHLKNGYSPSIDHLQNHMHLTNCIHLQSHMHHGTPYFPERSLKRDLLMLQKSKYLKDPSTRPASRSPYFVANFAREAAKGGSKNGRRKSIGANRVREVGQSFKMSPLFGCIATAKVAADEAANEYDFEQRDRITKTSKEEDMTRSWESDISSGNQVSLWGMPHKDVELVNRELNKQTKDQILHPKVLLENLEEVSYLAGNFCRKPSDLFLNGKHESAVRTNDEQEGRIGDSYYHLERQRKFRLKGSRQTRVSADSRGIGAYHKPIDLSGPVAKESMNDKGYLDDLEEDNVLEVSKDPRTVCRIPWNWSRIHQGKTFLDRSGKSLSCGMSDSRMKRHSGSVSQIEGNASNLATASDHFTSSSSPEIPLLYGAQESQGSGSNHFVPKDYSGELEFFSNHCSRDDEECNLVSTARSCQQRSRRCGHGRHRSLLQKYMPKTFRDFVGHSLVVQALSSSILRGKIGPVYVFYGPRGSGKTSCARVFAKALNCRSLEHPKPCDACSSCISYNLGKSRDVLELGPISNFNFKSINEIFKNLMLSPKLCSHRVFIIDDCYRSLSKLWSVLSKVIDQAPRHVVFVLICSNLHCIPHIILSRCQKFFFPKLKDSDIMSTLEWIATSEGLEIDKDALKLIASQSNGSLRDAEMTLDQLSLLGKKISLPLVQELVNHMRYSEIIWVMVGLVTDDKLLDLLDMALSADTVNTVKSLRELSESGVDPVMLMSQLATIITDILAVSKEDIERLRQALRKLSEAEKQLRVSNDKLTWLTAALLQIAPEQQYLLPSSSGRSSSGDQVIMRDKPRSSTNKQDEMQSGHRSFAEGAVQEHYNSKGVGDRSCSVTVANGALRGQQTESDFICSDEATGKSIMHSGKKHGDTEKIWKEVLEHISSDALRQFLYDEGNLNSVSLGAAPTVQLIFSSRTNKSRAEKFEGYILQAFESVLGSPVTLEMSSKSSFNATSNQAACFCSFDSASSKAIKKPHSMKKQNSLYSVSDDLKGKFTEANVLRKIGSNRPRWLGAGPHIMKEGEIIEAGSPEQRNKSLGMQKIVCAREEASTSQHHANLSSSSEWKEIEQKQIKSLVRGKVSLAHVLQQAEDCSHQGRRSRCKAMSIAKKLEQENLFLSSGDQFPAARRPTIALGRRSCWQPVVAATVSTIHSDGGSLLLSKDNLMWGGLGEEEKEVAMKRRGRWWLTVSSAQTKGIRALPRGQGKVDDYGLRMVK</sequence>
<dbReference type="PANTHER" id="PTHR11669">
    <property type="entry name" value="REPLICATION FACTOR C / DNA POLYMERASE III GAMMA-TAU SUBUNIT"/>
    <property type="match status" value="1"/>
</dbReference>
<dbReference type="InterPro" id="IPR022754">
    <property type="entry name" value="DNA_pol_III_gamma-3"/>
</dbReference>
<dbReference type="GO" id="GO:0005663">
    <property type="term" value="C:DNA replication factor C complex"/>
    <property type="evidence" value="ECO:0007669"/>
    <property type="project" value="TreeGrafter"/>
</dbReference>
<evidence type="ECO:0000256" key="7">
    <source>
        <dbReference type="SAM" id="Coils"/>
    </source>
</evidence>
<evidence type="ECO:0000259" key="10">
    <source>
        <dbReference type="Pfam" id="PF22608"/>
    </source>
</evidence>
<dbReference type="InterPro" id="IPR008921">
    <property type="entry name" value="DNA_pol3_clamp-load_cplx_C"/>
</dbReference>
<feature type="coiled-coil region" evidence="7">
    <location>
        <begin position="819"/>
        <end position="849"/>
    </location>
</feature>
<dbReference type="Gene3D" id="1.10.8.60">
    <property type="match status" value="1"/>
</dbReference>
<dbReference type="GO" id="GO:0005524">
    <property type="term" value="F:ATP binding"/>
    <property type="evidence" value="ECO:0007669"/>
    <property type="project" value="UniProtKB-KW"/>
</dbReference>
<keyword evidence="5" id="KW-0067">ATP-binding</keyword>
<feature type="domain" description="DNA polymerase III subunit gamma/tau helical lid" evidence="10">
    <location>
        <begin position="697"/>
        <end position="737"/>
    </location>
</feature>
<dbReference type="Pfam" id="PF12169">
    <property type="entry name" value="DNA_pol3_gamma3"/>
    <property type="match status" value="1"/>
</dbReference>
<dbReference type="InterPro" id="IPR012763">
    <property type="entry name" value="DNA_pol_III_sug/sutau_N"/>
</dbReference>
<evidence type="ECO:0000256" key="1">
    <source>
        <dbReference type="ARBA" id="ARBA00006360"/>
    </source>
</evidence>
<dbReference type="GO" id="GO:0003677">
    <property type="term" value="F:DNA binding"/>
    <property type="evidence" value="ECO:0007669"/>
    <property type="project" value="InterPro"/>
</dbReference>
<comment type="caution">
    <text evidence="12">The sequence shown here is derived from an EMBL/GenBank/DDBJ whole genome shotgun (WGS) entry which is preliminary data.</text>
</comment>
<dbReference type="GO" id="GO:0009360">
    <property type="term" value="C:DNA polymerase III complex"/>
    <property type="evidence" value="ECO:0007669"/>
    <property type="project" value="InterPro"/>
</dbReference>
<dbReference type="SUPFAM" id="SSF48019">
    <property type="entry name" value="post-AAA+ oligomerization domain-like"/>
    <property type="match status" value="1"/>
</dbReference>
<reference evidence="12 13" key="1">
    <citation type="submission" date="2020-08" db="EMBL/GenBank/DDBJ databases">
        <title>Plant Genome Project.</title>
        <authorList>
            <person name="Zhang R.-G."/>
        </authorList>
    </citation>
    <scope>NUCLEOTIDE SEQUENCE [LARGE SCALE GENOMIC DNA]</scope>
    <source>
        <tissue evidence="12">Rhizome</tissue>
    </source>
</reference>
<dbReference type="GO" id="GO:0046872">
    <property type="term" value="F:metal ion binding"/>
    <property type="evidence" value="ECO:0007669"/>
    <property type="project" value="UniProtKB-KW"/>
</dbReference>
<evidence type="ECO:0000256" key="2">
    <source>
        <dbReference type="ARBA" id="ARBA00022723"/>
    </source>
</evidence>
<organism evidence="12 13">
    <name type="scientific">Zingiber officinale</name>
    <name type="common">Ginger</name>
    <name type="synonym">Amomum zingiber</name>
    <dbReference type="NCBI Taxonomy" id="94328"/>
    <lineage>
        <taxon>Eukaryota</taxon>
        <taxon>Viridiplantae</taxon>
        <taxon>Streptophyta</taxon>
        <taxon>Embryophyta</taxon>
        <taxon>Tracheophyta</taxon>
        <taxon>Spermatophyta</taxon>
        <taxon>Magnoliopsida</taxon>
        <taxon>Liliopsida</taxon>
        <taxon>Zingiberales</taxon>
        <taxon>Zingiberaceae</taxon>
        <taxon>Zingiber</taxon>
    </lineage>
</organism>
<evidence type="ECO:0000313" key="13">
    <source>
        <dbReference type="Proteomes" id="UP000734854"/>
    </source>
</evidence>
<feature type="region of interest" description="Disordered" evidence="8">
    <location>
        <begin position="868"/>
        <end position="903"/>
    </location>
</feature>
<gene>
    <name evidence="12" type="ORF">ZIOFF_062024</name>
</gene>
<dbReference type="Pfam" id="PF13177">
    <property type="entry name" value="DNA_pol3_delta2"/>
    <property type="match status" value="1"/>
</dbReference>
<feature type="compositionally biased region" description="Basic and acidic residues" evidence="8">
    <location>
        <begin position="882"/>
        <end position="899"/>
    </location>
</feature>
<dbReference type="SUPFAM" id="SSF52540">
    <property type="entry name" value="P-loop containing nucleoside triphosphate hydrolases"/>
    <property type="match status" value="1"/>
</dbReference>
<keyword evidence="4" id="KW-0862">Zinc</keyword>
<evidence type="ECO:0000259" key="11">
    <source>
        <dbReference type="Pfam" id="PF23007"/>
    </source>
</evidence>
<protein>
    <submittedName>
        <fullName evidence="12">Uncharacterized protein</fullName>
    </submittedName>
</protein>
<evidence type="ECO:0000259" key="9">
    <source>
        <dbReference type="Pfam" id="PF12169"/>
    </source>
</evidence>
<dbReference type="Pfam" id="PF23007">
    <property type="entry name" value="DnaA_N-like_STI"/>
    <property type="match status" value="1"/>
</dbReference>
<dbReference type="Gene3D" id="3.40.50.300">
    <property type="entry name" value="P-loop containing nucleotide triphosphate hydrolases"/>
    <property type="match status" value="1"/>
</dbReference>
<keyword evidence="13" id="KW-1185">Reference proteome</keyword>
<evidence type="ECO:0000256" key="6">
    <source>
        <dbReference type="ARBA" id="ARBA00023054"/>
    </source>
</evidence>
<dbReference type="CDD" id="cd18137">
    <property type="entry name" value="HLD_clamp_pol_III_gamma_tau"/>
    <property type="match status" value="1"/>
</dbReference>
<evidence type="ECO:0000256" key="3">
    <source>
        <dbReference type="ARBA" id="ARBA00022741"/>
    </source>
</evidence>
<dbReference type="GO" id="GO:0006261">
    <property type="term" value="P:DNA-templated DNA replication"/>
    <property type="evidence" value="ECO:0007669"/>
    <property type="project" value="TreeGrafter"/>
</dbReference>
<comment type="similarity">
    <text evidence="1">Belongs to the DnaX/STICHEL family.</text>
</comment>
<evidence type="ECO:0000256" key="5">
    <source>
        <dbReference type="ARBA" id="ARBA00022840"/>
    </source>
</evidence>
<dbReference type="GO" id="GO:0003689">
    <property type="term" value="F:DNA clamp loader activity"/>
    <property type="evidence" value="ECO:0007669"/>
    <property type="project" value="TreeGrafter"/>
</dbReference>
<keyword evidence="2" id="KW-0479">Metal-binding</keyword>
<dbReference type="InterPro" id="IPR027417">
    <property type="entry name" value="P-loop_NTPase"/>
</dbReference>
<dbReference type="Proteomes" id="UP000734854">
    <property type="component" value="Unassembled WGS sequence"/>
</dbReference>
<dbReference type="GO" id="GO:0006281">
    <property type="term" value="P:DNA repair"/>
    <property type="evidence" value="ECO:0007669"/>
    <property type="project" value="TreeGrafter"/>
</dbReference>
<dbReference type="EMBL" id="JACMSC010000017">
    <property type="protein sequence ID" value="KAG6478581.1"/>
    <property type="molecule type" value="Genomic_DNA"/>
</dbReference>